<evidence type="ECO:0000256" key="1">
    <source>
        <dbReference type="ARBA" id="ARBA00000900"/>
    </source>
</evidence>
<dbReference type="InterPro" id="IPR045103">
    <property type="entry name" value="RNF5/RNF185-like"/>
</dbReference>
<keyword evidence="9" id="KW-0472">Membrane</keyword>
<dbReference type="UniPathway" id="UPA00143"/>
<dbReference type="Pfam" id="PF00097">
    <property type="entry name" value="zf-C3HC4"/>
    <property type="match status" value="1"/>
</dbReference>
<evidence type="ECO:0000259" key="13">
    <source>
        <dbReference type="PROSITE" id="PS50089"/>
    </source>
</evidence>
<evidence type="ECO:0000256" key="6">
    <source>
        <dbReference type="ARBA" id="ARBA00022771"/>
    </source>
</evidence>
<keyword evidence="5 11" id="KW-0479">Metal-binding</keyword>
<dbReference type="GO" id="GO:0005789">
    <property type="term" value="C:endoplasmic reticulum membrane"/>
    <property type="evidence" value="ECO:0007669"/>
    <property type="project" value="UniProtKB-SubCell"/>
</dbReference>
<evidence type="ECO:0000256" key="4">
    <source>
        <dbReference type="ARBA" id="ARBA00022679"/>
    </source>
</evidence>
<keyword evidence="11" id="KW-0256">Endoplasmic reticulum</keyword>
<dbReference type="InterPro" id="IPR018957">
    <property type="entry name" value="Znf_C3HC4_RING-type"/>
</dbReference>
<name>A0A1D1Y950_9ARAE</name>
<proteinExistence type="predicted"/>
<comment type="catalytic activity">
    <reaction evidence="1 11">
        <text>S-ubiquitinyl-[E2 ubiquitin-conjugating enzyme]-L-cysteine + [acceptor protein]-L-lysine = [E2 ubiquitin-conjugating enzyme]-L-cysteine + N(6)-ubiquitinyl-[acceptor protein]-L-lysine.</text>
        <dbReference type="EC" id="2.3.2.27"/>
    </reaction>
</comment>
<evidence type="ECO:0000313" key="14">
    <source>
        <dbReference type="EMBL" id="JAT51160.1"/>
    </source>
</evidence>
<evidence type="ECO:0000256" key="2">
    <source>
        <dbReference type="ARBA" id="ARBA00004308"/>
    </source>
</evidence>
<protein>
    <recommendedName>
        <fullName evidence="11">E3 ubiquitin-protein ligase RMA</fullName>
        <ecNumber evidence="11">2.3.2.27</ecNumber>
    </recommendedName>
    <alternativeName>
        <fullName evidence="11">Protein RING membrane-anchor</fullName>
    </alternativeName>
    <alternativeName>
        <fullName evidence="11">RING-type E3 ubiquitin transferase RMA</fullName>
    </alternativeName>
</protein>
<keyword evidence="4 11" id="KW-0808">Transferase</keyword>
<dbReference type="PANTHER" id="PTHR12313">
    <property type="entry name" value="E3 UBIQUITIN-PROTEIN LIGASE RNF5-RELATED"/>
    <property type="match status" value="1"/>
</dbReference>
<comment type="domain">
    <text evidence="11">The RING-type zinc finger domain is responsible for E3 ligase activity.</text>
</comment>
<dbReference type="CDD" id="cd16745">
    <property type="entry name" value="RING-HC_AtRMA-like"/>
    <property type="match status" value="1"/>
</dbReference>
<feature type="region of interest" description="Disordered" evidence="12">
    <location>
        <begin position="1"/>
        <end position="184"/>
    </location>
</feature>
<dbReference type="GO" id="GO:0016567">
    <property type="term" value="P:protein ubiquitination"/>
    <property type="evidence" value="ECO:0007669"/>
    <property type="project" value="UniProtKB-UniPathway"/>
</dbReference>
<sequence>MDLDLCLGPPRPAPRPPRLDLGSDLALGSPAGRPPPTFPATSSSSTEESRAPSPEPPSMAPLHAPPYSPSCASFSDPTDHPPPLSAAGGEASPPLGYSPSYQSLGPPYAPITPPAPTPFVPPRGQDALYSASYARAQGSDEGFLQGGSRAGLRRPYDPPEPPTALVEEGTWAGGGGGGGGGALPYSPPYVPLSMIPEDREELAYTRRRVFLDSPDDALAREEDGSSSRHSGFHLRGLIPLQRPRPYRLPIYYGDEWPTSPRRVDALDLPAHAEAAAEAPRKNKAGEQGLPDAGPEERSASAVNFECNICLELAKEPVVTTCGHLFCWPCLYQWLHLHCSYNECPVCKGEVMESDITPIYGRGSTTQSGLVLDKEAEDGDSGLKIPPRPRGRRSESWRQRIQRPISRGFGVEVTNSWRRLLGEEIHIGNMIEGDGDTSLPQIMGVESTLVARTRVGENMENGFFSVARLLPSRSSSSNPQSDSSTRSILRGGFEEIWARISPNSLDRGASLGATAAGPSRLLARTDGSTNLAGASAPLLNTDNPGGSILMRPPIGSNQGVGQASASSTMAMIQGDAGSADAAAEPNSAGSSRHPRIRGRSTGSLYIDECSIHACKRRRS</sequence>
<dbReference type="SUPFAM" id="SSF57850">
    <property type="entry name" value="RING/U-box"/>
    <property type="match status" value="1"/>
</dbReference>
<dbReference type="GO" id="GO:0006511">
    <property type="term" value="P:ubiquitin-dependent protein catabolic process"/>
    <property type="evidence" value="ECO:0007669"/>
    <property type="project" value="UniProtKB-UniRule"/>
</dbReference>
<keyword evidence="7 11" id="KW-0833">Ubl conjugation pathway</keyword>
<evidence type="ECO:0000256" key="5">
    <source>
        <dbReference type="ARBA" id="ARBA00022723"/>
    </source>
</evidence>
<evidence type="ECO:0000256" key="8">
    <source>
        <dbReference type="ARBA" id="ARBA00022833"/>
    </source>
</evidence>
<reference evidence="14" key="1">
    <citation type="submission" date="2015-07" db="EMBL/GenBank/DDBJ databases">
        <title>Transcriptome Assembly of Anthurium amnicola.</title>
        <authorList>
            <person name="Suzuki J."/>
        </authorList>
    </citation>
    <scope>NUCLEOTIDE SEQUENCE</scope>
</reference>
<dbReference type="EC" id="2.3.2.27" evidence="11"/>
<organism evidence="14">
    <name type="scientific">Anthurium amnicola</name>
    <dbReference type="NCBI Taxonomy" id="1678845"/>
    <lineage>
        <taxon>Eukaryota</taxon>
        <taxon>Viridiplantae</taxon>
        <taxon>Streptophyta</taxon>
        <taxon>Embryophyta</taxon>
        <taxon>Tracheophyta</taxon>
        <taxon>Spermatophyta</taxon>
        <taxon>Magnoliopsida</taxon>
        <taxon>Liliopsida</taxon>
        <taxon>Araceae</taxon>
        <taxon>Pothoideae</taxon>
        <taxon>Potheae</taxon>
        <taxon>Anthurium</taxon>
    </lineage>
</organism>
<feature type="compositionally biased region" description="Gly residues" evidence="12">
    <location>
        <begin position="171"/>
        <end position="182"/>
    </location>
</feature>
<evidence type="ECO:0000256" key="7">
    <source>
        <dbReference type="ARBA" id="ARBA00022786"/>
    </source>
</evidence>
<comment type="pathway">
    <text evidence="3 11">Protein modification; protein ubiquitination.</text>
</comment>
<dbReference type="InterPro" id="IPR013083">
    <property type="entry name" value="Znf_RING/FYVE/PHD"/>
</dbReference>
<feature type="compositionally biased region" description="Polar residues" evidence="12">
    <location>
        <begin position="554"/>
        <end position="569"/>
    </location>
</feature>
<feature type="region of interest" description="Disordered" evidence="12">
    <location>
        <begin position="532"/>
        <end position="601"/>
    </location>
</feature>
<dbReference type="AlphaFoldDB" id="A0A1D1Y950"/>
<evidence type="ECO:0000256" key="11">
    <source>
        <dbReference type="RuleBase" id="RU369090"/>
    </source>
</evidence>
<feature type="compositionally biased region" description="Polar residues" evidence="12">
    <location>
        <begin position="532"/>
        <end position="543"/>
    </location>
</feature>
<feature type="compositionally biased region" description="Pro residues" evidence="12">
    <location>
        <begin position="107"/>
        <end position="121"/>
    </location>
</feature>
<dbReference type="Gene3D" id="3.30.40.10">
    <property type="entry name" value="Zinc/RING finger domain, C3HC4 (zinc finger)"/>
    <property type="match status" value="1"/>
</dbReference>
<dbReference type="PROSITE" id="PS00518">
    <property type="entry name" value="ZF_RING_1"/>
    <property type="match status" value="1"/>
</dbReference>
<comment type="function">
    <text evidence="11">E3 ubiquitin-protein ligase.</text>
</comment>
<feature type="compositionally biased region" description="Pro residues" evidence="12">
    <location>
        <begin position="53"/>
        <end position="68"/>
    </location>
</feature>
<dbReference type="PROSITE" id="PS50089">
    <property type="entry name" value="ZF_RING_2"/>
    <property type="match status" value="1"/>
</dbReference>
<dbReference type="GO" id="GO:0008270">
    <property type="term" value="F:zinc ion binding"/>
    <property type="evidence" value="ECO:0007669"/>
    <property type="project" value="UniProtKB-KW"/>
</dbReference>
<feature type="region of interest" description="Disordered" evidence="12">
    <location>
        <begin position="372"/>
        <end position="396"/>
    </location>
</feature>
<dbReference type="GO" id="GO:0061630">
    <property type="term" value="F:ubiquitin protein ligase activity"/>
    <property type="evidence" value="ECO:0007669"/>
    <property type="project" value="UniProtKB-UniRule"/>
</dbReference>
<evidence type="ECO:0000256" key="12">
    <source>
        <dbReference type="SAM" id="MobiDB-lite"/>
    </source>
</evidence>
<keyword evidence="8 11" id="KW-0862">Zinc</keyword>
<comment type="subcellular location">
    <subcellularLocation>
        <location evidence="2">Endomembrane system</location>
    </subcellularLocation>
    <subcellularLocation>
        <location evidence="11">Endoplasmic reticulum membrane</location>
        <topology evidence="11">Single-pass type IV membrane protein</topology>
    </subcellularLocation>
</comment>
<dbReference type="InterPro" id="IPR001841">
    <property type="entry name" value="Znf_RING"/>
</dbReference>
<feature type="region of interest" description="Disordered" evidence="12">
    <location>
        <begin position="273"/>
        <end position="296"/>
    </location>
</feature>
<evidence type="ECO:0000256" key="10">
    <source>
        <dbReference type="PROSITE-ProRule" id="PRU00175"/>
    </source>
</evidence>
<feature type="domain" description="RING-type" evidence="13">
    <location>
        <begin position="306"/>
        <end position="347"/>
    </location>
</feature>
<evidence type="ECO:0000256" key="9">
    <source>
        <dbReference type="ARBA" id="ARBA00023136"/>
    </source>
</evidence>
<evidence type="ECO:0000256" key="3">
    <source>
        <dbReference type="ARBA" id="ARBA00004906"/>
    </source>
</evidence>
<dbReference type="InterPro" id="IPR017907">
    <property type="entry name" value="Znf_RING_CS"/>
</dbReference>
<dbReference type="SMART" id="SM00184">
    <property type="entry name" value="RING"/>
    <property type="match status" value="1"/>
</dbReference>
<accession>A0A1D1Y950</accession>
<gene>
    <name evidence="14" type="primary">Rnf5_1</name>
    <name evidence="14" type="ORF">g.23601</name>
</gene>
<dbReference type="EMBL" id="GDJX01016776">
    <property type="protein sequence ID" value="JAT51160.1"/>
    <property type="molecule type" value="Transcribed_RNA"/>
</dbReference>
<keyword evidence="6 10" id="KW-0863">Zinc-finger</keyword>